<comment type="caution">
    <text evidence="3">The sequence shown here is derived from an EMBL/GenBank/DDBJ whole genome shotgun (WGS) entry which is preliminary data.</text>
</comment>
<evidence type="ECO:0000259" key="2">
    <source>
        <dbReference type="Pfam" id="PF20028"/>
    </source>
</evidence>
<keyword evidence="4" id="KW-1185">Reference proteome</keyword>
<dbReference type="Pfam" id="PF20028">
    <property type="entry name" value="VMAP-C"/>
    <property type="match status" value="1"/>
</dbReference>
<organism evidence="3 4">
    <name type="scientific">Streptomyces liliiviolaceus</name>
    <dbReference type="NCBI Taxonomy" id="2823109"/>
    <lineage>
        <taxon>Bacteria</taxon>
        <taxon>Bacillati</taxon>
        <taxon>Actinomycetota</taxon>
        <taxon>Actinomycetes</taxon>
        <taxon>Kitasatosporales</taxon>
        <taxon>Streptomycetaceae</taxon>
        <taxon>Streptomyces</taxon>
    </lineage>
</organism>
<dbReference type="Proteomes" id="UP000677413">
    <property type="component" value="Unassembled WGS sequence"/>
</dbReference>
<dbReference type="AlphaFoldDB" id="A0A940XUL2"/>
<feature type="region of interest" description="Disordered" evidence="1">
    <location>
        <begin position="225"/>
        <end position="274"/>
    </location>
</feature>
<evidence type="ECO:0000313" key="4">
    <source>
        <dbReference type="Proteomes" id="UP000677413"/>
    </source>
</evidence>
<dbReference type="PANTHER" id="PTHR43019">
    <property type="entry name" value="SERINE ENDOPROTEASE DEGS"/>
    <property type="match status" value="1"/>
</dbReference>
<dbReference type="RefSeq" id="WP_210882860.1">
    <property type="nucleotide sequence ID" value="NZ_JAGPYQ010000001.1"/>
</dbReference>
<dbReference type="InterPro" id="IPR009003">
    <property type="entry name" value="Peptidase_S1_PA"/>
</dbReference>
<dbReference type="Pfam" id="PF13365">
    <property type="entry name" value="Trypsin_2"/>
    <property type="match status" value="1"/>
</dbReference>
<proteinExistence type="predicted"/>
<dbReference type="Gene3D" id="2.40.10.120">
    <property type="match status" value="1"/>
</dbReference>
<evidence type="ECO:0000256" key="1">
    <source>
        <dbReference type="SAM" id="MobiDB-lite"/>
    </source>
</evidence>
<sequence length="632" mass="69723">MSSASWHARISCGRDTGAGFLVTEQHVLTCAHVVARSDTETVAVSFAHGGYEQVPARVVAHGGWDGRENDPGDLAVLELDRPVPMKPAEFATPADAYGDPPRRLLAYGFPKRYDEGTLAEYRATAQQLIAGEWVQLESWAAHGQPLAPGFSGAAVTLADTGRVVGMVSAAARSPEIRNGRMLPAQIMARYWPRLADLIPTPAYDQHQKETLRHLLEHLEQLEHLGSPGFSGARGTARQAPTGPADEYQAGAQPRLSGARGTARPAPTGPQTHYTHSPERLYQEAVGPLGPPLPPPGFTTLWDAAWYLLSEVQDPEAITRFTTRLADFVDDTPTRTALRAWPAAPQPHHPVPTAPTAPAGHAHPWSPILVEIAPSGSGDGAFLVEVSAYNGRHRRVVGSRRLPVDRVRPYTLERIDEAYRELELGARELIAFVLPRRWLNTDVAHWQRSADDDSPLGSFAPLVVMDLERRRSGGLQHKLRQKWQYLDERPTARLHRIDCWSVGQDQVKLTIGLRRDADMVGFATPPRADRVRRLFQASLNAAVPVMLWPRTGCRGEHRCGESVDCRGAEFLDRLAAHLANLPPRELPRHIHELRETAYASDAPEPHWAYDLALLWEDPECLPDPAGYLHNPVG</sequence>
<feature type="domain" description="vWA-MoxR associated protein C-terminal" evidence="2">
    <location>
        <begin position="380"/>
        <end position="617"/>
    </location>
</feature>
<dbReference type="SUPFAM" id="SSF50494">
    <property type="entry name" value="Trypsin-like serine proteases"/>
    <property type="match status" value="1"/>
</dbReference>
<dbReference type="InterPro" id="IPR045450">
    <property type="entry name" value="VMAP_C"/>
</dbReference>
<accession>A0A940XUL2</accession>
<reference evidence="3 4" key="1">
    <citation type="submission" date="2021-04" db="EMBL/GenBank/DDBJ databases">
        <authorList>
            <person name="Tang X."/>
            <person name="Zhou X."/>
            <person name="Chen X."/>
            <person name="Cernava T."/>
            <person name="Zhang C."/>
        </authorList>
    </citation>
    <scope>NUCLEOTIDE SEQUENCE [LARGE SCALE GENOMIC DNA]</scope>
    <source>
        <strain evidence="3 4">BH-SS-21</strain>
    </source>
</reference>
<evidence type="ECO:0000313" key="3">
    <source>
        <dbReference type="EMBL" id="MBQ0849228.1"/>
    </source>
</evidence>
<name>A0A940XUL2_9ACTN</name>
<dbReference type="PANTHER" id="PTHR43019:SF23">
    <property type="entry name" value="PROTEASE DO-LIKE 5, CHLOROPLASTIC"/>
    <property type="match status" value="1"/>
</dbReference>
<dbReference type="EMBL" id="JAGPYQ010000001">
    <property type="protein sequence ID" value="MBQ0849228.1"/>
    <property type="molecule type" value="Genomic_DNA"/>
</dbReference>
<protein>
    <submittedName>
        <fullName evidence="3">Trypsin-like peptidase domain-containing protein</fullName>
    </submittedName>
</protein>
<gene>
    <name evidence="3" type="ORF">J8N05_13555</name>
</gene>